<dbReference type="InterPro" id="IPR014746">
    <property type="entry name" value="Gln_synth/guanido_kin_cat_dom"/>
</dbReference>
<keyword evidence="6 10" id="KW-0547">Nucleotide-binding</keyword>
<dbReference type="OMA" id="ATWMRRF"/>
<dbReference type="InterPro" id="IPR004308">
    <property type="entry name" value="GCS"/>
</dbReference>
<name>A0A6A5BUJ7_NAEFO</name>
<evidence type="ECO:0000256" key="3">
    <source>
        <dbReference type="ARBA" id="ARBA00012220"/>
    </source>
</evidence>
<gene>
    <name evidence="11" type="ORF">FDP41_004478</name>
</gene>
<dbReference type="Pfam" id="PF03074">
    <property type="entry name" value="GCS"/>
    <property type="match status" value="1"/>
</dbReference>
<dbReference type="EC" id="6.3.2.2" evidence="3 10"/>
<evidence type="ECO:0000256" key="8">
    <source>
        <dbReference type="ARBA" id="ARBA00030585"/>
    </source>
</evidence>
<evidence type="ECO:0000256" key="2">
    <source>
        <dbReference type="ARBA" id="ARBA00008100"/>
    </source>
</evidence>
<evidence type="ECO:0000256" key="10">
    <source>
        <dbReference type="RuleBase" id="RU367135"/>
    </source>
</evidence>
<dbReference type="EMBL" id="VFQX01000037">
    <property type="protein sequence ID" value="KAF0976579.1"/>
    <property type="molecule type" value="Genomic_DNA"/>
</dbReference>
<dbReference type="GO" id="GO:0005524">
    <property type="term" value="F:ATP binding"/>
    <property type="evidence" value="ECO:0007669"/>
    <property type="project" value="UniProtKB-UniRule"/>
</dbReference>
<dbReference type="PANTHER" id="PTHR11164">
    <property type="entry name" value="GLUTAMATE CYSTEINE LIGASE"/>
    <property type="match status" value="1"/>
</dbReference>
<keyword evidence="5 10" id="KW-0317">Glutathione biosynthesis</keyword>
<dbReference type="OrthoDB" id="7939818at2759"/>
<keyword evidence="7 10" id="KW-0067">ATP-binding</keyword>
<dbReference type="GeneID" id="68111696"/>
<dbReference type="Gene3D" id="1.10.8.960">
    <property type="match status" value="1"/>
</dbReference>
<dbReference type="VEuPathDB" id="AmoebaDB:NfTy_083250"/>
<organism evidence="11 12">
    <name type="scientific">Naegleria fowleri</name>
    <name type="common">Brain eating amoeba</name>
    <dbReference type="NCBI Taxonomy" id="5763"/>
    <lineage>
        <taxon>Eukaryota</taxon>
        <taxon>Discoba</taxon>
        <taxon>Heterolobosea</taxon>
        <taxon>Tetramitia</taxon>
        <taxon>Eutetramitia</taxon>
        <taxon>Vahlkampfiidae</taxon>
        <taxon>Naegleria</taxon>
    </lineage>
</organism>
<evidence type="ECO:0000256" key="7">
    <source>
        <dbReference type="ARBA" id="ARBA00022840"/>
    </source>
</evidence>
<dbReference type="RefSeq" id="XP_044561292.1">
    <property type="nucleotide sequence ID" value="XM_044707896.1"/>
</dbReference>
<dbReference type="GO" id="GO:0004357">
    <property type="term" value="F:glutamate-cysteine ligase activity"/>
    <property type="evidence" value="ECO:0007669"/>
    <property type="project" value="UniProtKB-UniRule"/>
</dbReference>
<comment type="pathway">
    <text evidence="1 10">Sulfur metabolism; glutathione biosynthesis; glutathione from L-cysteine and L-glutamate: step 1/2.</text>
</comment>
<evidence type="ECO:0000256" key="6">
    <source>
        <dbReference type="ARBA" id="ARBA00022741"/>
    </source>
</evidence>
<proteinExistence type="inferred from homology"/>
<protein>
    <recommendedName>
        <fullName evidence="3 10">Glutamate--cysteine ligase</fullName>
        <ecNumber evidence="3 10">6.3.2.2</ecNumber>
    </recommendedName>
    <alternativeName>
        <fullName evidence="9 10">Gamma-ECS</fullName>
    </alternativeName>
    <alternativeName>
        <fullName evidence="8 10">Gamma-glutamylcysteine synthetase</fullName>
    </alternativeName>
</protein>
<dbReference type="SUPFAM" id="SSF55931">
    <property type="entry name" value="Glutamine synthetase/guanido kinase"/>
    <property type="match status" value="1"/>
</dbReference>
<dbReference type="Proteomes" id="UP000444721">
    <property type="component" value="Unassembled WGS sequence"/>
</dbReference>
<accession>A0A6A5BUJ7</accession>
<dbReference type="Gene3D" id="3.30.590.50">
    <property type="match status" value="2"/>
</dbReference>
<dbReference type="VEuPathDB" id="AmoebaDB:NF0032610"/>
<evidence type="ECO:0000256" key="4">
    <source>
        <dbReference type="ARBA" id="ARBA00022598"/>
    </source>
</evidence>
<keyword evidence="4 10" id="KW-0436">Ligase</keyword>
<dbReference type="AlphaFoldDB" id="A0A6A5BUJ7"/>
<evidence type="ECO:0000256" key="9">
    <source>
        <dbReference type="ARBA" id="ARBA00032122"/>
    </source>
</evidence>
<comment type="caution">
    <text evidence="11">The sequence shown here is derived from an EMBL/GenBank/DDBJ whole genome shotgun (WGS) entry which is preliminary data.</text>
</comment>
<evidence type="ECO:0000256" key="5">
    <source>
        <dbReference type="ARBA" id="ARBA00022684"/>
    </source>
</evidence>
<dbReference type="UniPathway" id="UPA00142">
    <property type="reaction ID" value="UER00209"/>
</dbReference>
<sequence>MGLLKAGTPLKWTDALSLIDYVKEHGIKQFIIIYNKVKDRTDKELKWGDEIEYLLLEKDTENKRIFLSLHAKQVLDVLMKEEDDYNHQLIPNAPLASWKPEYGRFMLEGTPFFPYEGCISCYLKCEESMKRRRMIAQSTVPKILENIKSPRVTNSVITMSLYPLLGATKKILLNDISTSPYSHIGDILPLSQNEENELLTFNGPISRSPYIPDIITNEHPRFGTLTRNIRLRRGKNVNILVPLFIDEHTDVNVGKRIHHLDENSTYYPNIDELIKQKKEQMMISSSATRLVTDFEHFIHMDAMAFGMGCCCMQSTLLARDIHEARNLYDQLAVLCPIMLALTAATPLARGLLAETDVRWNIVSASVDDRRDDETKHITKSRYDSISLYIGENTQAKQFSDLNVEIDEKSYKTLRESNIDEQLARHIAHYFIRDPLVIFTDCKQIDDNSESVHFENLQSTNWQTVRFKPPPGPNSSIGWRVEFRVMEVQLTDFENAAFTVFIVLLTRAILSFKLNMLMPLSEVDLNMKKAHLRDAVLNQKFKFRVCLDSDPNISMSESDLKKCTRELSIDEIMNGVNEEDKKFIGLIPLVRKYLDQMHCEVKDRIYLERYLSLVSLRASGKLQTNAAFIREFVRSHPQYKKDSVVREEIVYDLIETIEKIGSMEYTPEKLLGGLHLDDAKQI</sequence>
<keyword evidence="12" id="KW-1185">Reference proteome</keyword>
<dbReference type="VEuPathDB" id="AmoebaDB:FDP41_004478"/>
<comment type="catalytic activity">
    <reaction evidence="10">
        <text>L-cysteine + L-glutamate + ATP = gamma-L-glutamyl-L-cysteine + ADP + phosphate + H(+)</text>
        <dbReference type="Rhea" id="RHEA:13285"/>
        <dbReference type="ChEBI" id="CHEBI:15378"/>
        <dbReference type="ChEBI" id="CHEBI:29985"/>
        <dbReference type="ChEBI" id="CHEBI:30616"/>
        <dbReference type="ChEBI" id="CHEBI:35235"/>
        <dbReference type="ChEBI" id="CHEBI:43474"/>
        <dbReference type="ChEBI" id="CHEBI:58173"/>
        <dbReference type="ChEBI" id="CHEBI:456216"/>
        <dbReference type="EC" id="6.3.2.2"/>
    </reaction>
</comment>
<evidence type="ECO:0000313" key="11">
    <source>
        <dbReference type="EMBL" id="KAF0976579.1"/>
    </source>
</evidence>
<dbReference type="PANTHER" id="PTHR11164:SF0">
    <property type="entry name" value="GLUTAMATE--CYSTEINE LIGASE CATALYTIC SUBUNIT"/>
    <property type="match status" value="1"/>
</dbReference>
<dbReference type="GO" id="GO:0006750">
    <property type="term" value="P:glutathione biosynthetic process"/>
    <property type="evidence" value="ECO:0007669"/>
    <property type="project" value="UniProtKB-UniRule"/>
</dbReference>
<reference evidence="11 12" key="1">
    <citation type="journal article" date="2019" name="Sci. Rep.">
        <title>Nanopore sequencing improves the draft genome of the human pathogenic amoeba Naegleria fowleri.</title>
        <authorList>
            <person name="Liechti N."/>
            <person name="Schurch N."/>
            <person name="Bruggmann R."/>
            <person name="Wittwer M."/>
        </authorList>
    </citation>
    <scope>NUCLEOTIDE SEQUENCE [LARGE SCALE GENOMIC DNA]</scope>
    <source>
        <strain evidence="11 12">ATCC 30894</strain>
    </source>
</reference>
<evidence type="ECO:0000313" key="12">
    <source>
        <dbReference type="Proteomes" id="UP000444721"/>
    </source>
</evidence>
<comment type="similarity">
    <text evidence="2 10">Belongs to the glutamate--cysteine ligase type 3 family.</text>
</comment>
<evidence type="ECO:0000256" key="1">
    <source>
        <dbReference type="ARBA" id="ARBA00005006"/>
    </source>
</evidence>